<sequence>MLKGVQFMLKGVQVMFKSVLFWKIVTLLGLMLLMMIPKGMLLHVIDERSGYRQSVIDKVSDSTSRSQKILGPLIVVPYREWVETEVDGKKQGKWTHFYHYILPNVMTVKGTPDVEVRQLGIYKTQVYQGEFDFHGEFEVSSLDDLDREGVIIGKPSLVLALSDARGIQRISPLSVGKTKINFEPGAFSGHSVQGVHAPLTIEQVLQGKFDVDFTMSLAGTTSLSVVPVGRNSELTLQSNWPHPNFVGNFLPLQRKVDEKGFRAHWSSNWLANSMNTNFTGGDAAFHFGSLPAFTTSLIEPVDHYQLTERAIKYAILFIGLTFFSFFLFESLTSLRLHPMQYLLVGAALVLFYLMLLAFSEHIGFTLAYLLASLSCSLLIAIYLSAVLGGWLRGTLFACGLLLLYGILFGLLQSEDNALLLGAGLLFVVLTVVMLLTRRLDWYQVADTQRLTEWRAPEPSAEESPSKTAPEGESMKDDNKKKDDHVKKDANEKDEFRLWK</sequence>
<keyword evidence="2" id="KW-1133">Transmembrane helix</keyword>
<proteinExistence type="predicted"/>
<dbReference type="Pfam" id="PF06123">
    <property type="entry name" value="CreD"/>
    <property type="match status" value="1"/>
</dbReference>
<dbReference type="PIRSF" id="PIRSF004548">
    <property type="entry name" value="CreD"/>
    <property type="match status" value="1"/>
</dbReference>
<evidence type="ECO:0000313" key="3">
    <source>
        <dbReference type="EMBL" id="AAM86828.1"/>
    </source>
</evidence>
<feature type="transmembrane region" description="Helical" evidence="2">
    <location>
        <begin position="310"/>
        <end position="328"/>
    </location>
</feature>
<feature type="compositionally biased region" description="Basic and acidic residues" evidence="1">
    <location>
        <begin position="472"/>
        <end position="499"/>
    </location>
</feature>
<evidence type="ECO:0000256" key="1">
    <source>
        <dbReference type="SAM" id="MobiDB-lite"/>
    </source>
</evidence>
<feature type="region of interest" description="Disordered" evidence="1">
    <location>
        <begin position="453"/>
        <end position="499"/>
    </location>
</feature>
<dbReference type="HOGENOM" id="CLU_036281_1_0_6"/>
<dbReference type="AlphaFoldDB" id="Q8CZW3"/>
<organism evidence="3 4">
    <name type="scientific">Yersinia pestis</name>
    <dbReference type="NCBI Taxonomy" id="632"/>
    <lineage>
        <taxon>Bacteria</taxon>
        <taxon>Pseudomonadati</taxon>
        <taxon>Pseudomonadota</taxon>
        <taxon>Gammaproteobacteria</taxon>
        <taxon>Enterobacterales</taxon>
        <taxon>Yersiniaceae</taxon>
        <taxon>Yersinia</taxon>
    </lineage>
</organism>
<evidence type="ECO:0000256" key="2">
    <source>
        <dbReference type="SAM" id="Phobius"/>
    </source>
</evidence>
<feature type="transmembrane region" description="Helical" evidence="2">
    <location>
        <begin position="364"/>
        <end position="383"/>
    </location>
</feature>
<accession>Q8CZW3</accession>
<evidence type="ECO:0000313" key="4">
    <source>
        <dbReference type="Proteomes" id="UP000002490"/>
    </source>
</evidence>
<keyword evidence="2" id="KW-0472">Membrane</keyword>
<feature type="transmembrane region" description="Helical" evidence="2">
    <location>
        <begin position="417"/>
        <end position="435"/>
    </location>
</feature>
<dbReference type="InterPro" id="IPR010364">
    <property type="entry name" value="Uncharacterised_IM_CreD"/>
</dbReference>
<dbReference type="IntAct" id="Q8CZW3">
    <property type="interactions" value="1"/>
</dbReference>
<dbReference type="NCBIfam" id="NF008712">
    <property type="entry name" value="PRK11715.1-1"/>
    <property type="match status" value="1"/>
</dbReference>
<keyword evidence="2" id="KW-0812">Transmembrane</keyword>
<protein>
    <submittedName>
        <fullName evidence="3">Inner membrane protein</fullName>
    </submittedName>
</protein>
<dbReference type="Proteomes" id="UP000002490">
    <property type="component" value="Chromosome"/>
</dbReference>
<feature type="transmembrane region" description="Helical" evidence="2">
    <location>
        <begin position="20"/>
        <end position="45"/>
    </location>
</feature>
<gene>
    <name evidence="3" type="primary">creD</name>
    <name evidence="3" type="ordered locus">y3278</name>
</gene>
<reference evidence="3 4" key="1">
    <citation type="journal article" date="2002" name="J. Bacteriol.">
        <title>Genome sequence of Yersinia pestis KIM.</title>
        <authorList>
            <person name="Deng W."/>
            <person name="Burland V."/>
            <person name="Plunkett G.III."/>
            <person name="Boutin A."/>
            <person name="Mayhew G.F."/>
            <person name="Liss P."/>
            <person name="Perna N.T."/>
            <person name="Rose D.J."/>
            <person name="Mau B."/>
            <person name="Zhou S."/>
            <person name="Schwartz D.C."/>
            <person name="Fetherston J.D."/>
            <person name="Lindler L.E."/>
            <person name="Brubaker R.R."/>
            <person name="Plana G.V."/>
            <person name="Straley S.C."/>
            <person name="McDonough K.A."/>
            <person name="Nilles M.L."/>
            <person name="Matson J.S."/>
            <person name="Blattner F.R."/>
            <person name="Perry R.D."/>
        </authorList>
    </citation>
    <scope>NUCLEOTIDE SEQUENCE [LARGE SCALE GENOMIC DNA]</scope>
    <source>
        <strain evidence="4">KIM10+ / Biovar Mediaevalis</strain>
    </source>
</reference>
<feature type="transmembrane region" description="Helical" evidence="2">
    <location>
        <begin position="390"/>
        <end position="411"/>
    </location>
</feature>
<name>Q8CZW3_YERPE</name>
<feature type="transmembrane region" description="Helical" evidence="2">
    <location>
        <begin position="340"/>
        <end position="358"/>
    </location>
</feature>
<dbReference type="PANTHER" id="PTHR30092:SF0">
    <property type="entry name" value="INNER MEMBRANE PROTEIN CRED"/>
    <property type="match status" value="1"/>
</dbReference>
<dbReference type="DNASU" id="1148225"/>
<dbReference type="KEGG" id="ypk:y3278"/>
<dbReference type="PANTHER" id="PTHR30092">
    <property type="entry name" value="INNER MEMBRANE PROTEIN CRED"/>
    <property type="match status" value="1"/>
</dbReference>
<dbReference type="EMBL" id="AE009952">
    <property type="protein sequence ID" value="AAM86828.1"/>
    <property type="molecule type" value="Genomic_DNA"/>
</dbReference>